<sequence>MDKLGLEPTTLILTIINFIILILILKHFLWDKIKLAIQDREDYINSQIEKADEDSQKARLYLVENERILKTAKEEGSKIVEVQKDKAGKVYDEIVADANKEAKTIIERAKTEINREREKAEFELKKQAVDLAIDISAKALQEKIEDNEKQRQLIEDFITKVGN</sequence>
<keyword evidence="2 13" id="KW-0813">Transport</keyword>
<reference evidence="16 17" key="1">
    <citation type="submission" date="2020-08" db="EMBL/GenBank/DDBJ databases">
        <title>A Genomic Blueprint of the Chicken Gut Microbiome.</title>
        <authorList>
            <person name="Gilroy R."/>
            <person name="Ravi A."/>
            <person name="Getino M."/>
            <person name="Pursley I."/>
            <person name="Horton D.L."/>
            <person name="Alikhan N.-F."/>
            <person name="Baker D."/>
            <person name="Gharbi K."/>
            <person name="Hall N."/>
            <person name="Watson M."/>
            <person name="Adriaenssens E.M."/>
            <person name="Foster-Nyarko E."/>
            <person name="Jarju S."/>
            <person name="Secka A."/>
            <person name="Antonio M."/>
            <person name="Oren A."/>
            <person name="Chaudhuri R."/>
            <person name="La Ragione R.M."/>
            <person name="Hildebrand F."/>
            <person name="Pallen M.J."/>
        </authorList>
    </citation>
    <scope>NUCLEOTIDE SEQUENCE [LARGE SCALE GENOMIC DNA]</scope>
    <source>
        <strain evidence="16 17">Sa3CVN1</strain>
    </source>
</reference>
<comment type="subcellular location">
    <subcellularLocation>
        <location evidence="13">Cell membrane</location>
        <topology evidence="13">Single-pass membrane protein</topology>
    </subcellularLocation>
    <subcellularLocation>
        <location evidence="12">Endomembrane system</location>
        <topology evidence="12">Single-pass membrane protein</topology>
    </subcellularLocation>
</comment>
<keyword evidence="7 13" id="KW-1133">Transmembrane helix</keyword>
<dbReference type="RefSeq" id="WP_143317436.1">
    <property type="nucleotide sequence ID" value="NZ_JACSRA010000026.1"/>
</dbReference>
<accession>A0ABR8PWU0</accession>
<evidence type="ECO:0000256" key="10">
    <source>
        <dbReference type="ARBA" id="ARBA00023310"/>
    </source>
</evidence>
<evidence type="ECO:0000256" key="6">
    <source>
        <dbReference type="ARBA" id="ARBA00022781"/>
    </source>
</evidence>
<dbReference type="PANTHER" id="PTHR33445:SF1">
    <property type="entry name" value="ATP SYNTHASE SUBUNIT B"/>
    <property type="match status" value="1"/>
</dbReference>
<evidence type="ECO:0000256" key="4">
    <source>
        <dbReference type="ARBA" id="ARBA00022547"/>
    </source>
</evidence>
<comment type="function">
    <text evidence="11 13">F(1)F(0) ATP synthase produces ATP from ADP in the presence of a proton or sodium gradient. F-type ATPases consist of two structural domains, F(1) containing the extramembraneous catalytic core and F(0) containing the membrane proton channel, linked together by a central stalk and a peripheral stalk. During catalysis, ATP synthesis in the catalytic domain of F(1) is coupled via a rotary mechanism of the central stalk subunits to proton translocation.</text>
</comment>
<evidence type="ECO:0000256" key="7">
    <source>
        <dbReference type="ARBA" id="ARBA00022989"/>
    </source>
</evidence>
<keyword evidence="4 13" id="KW-0138">CF(0)</keyword>
<keyword evidence="6 13" id="KW-0375">Hydrogen ion transport</keyword>
<dbReference type="EMBL" id="JACSRA010000026">
    <property type="protein sequence ID" value="MBD7912650.1"/>
    <property type="molecule type" value="Genomic_DNA"/>
</dbReference>
<keyword evidence="15" id="KW-0175">Coiled coil</keyword>
<gene>
    <name evidence="13" type="primary">atpF</name>
    <name evidence="16" type="ORF">H9661_14945</name>
</gene>
<evidence type="ECO:0000256" key="15">
    <source>
        <dbReference type="SAM" id="Coils"/>
    </source>
</evidence>
<evidence type="ECO:0000256" key="5">
    <source>
        <dbReference type="ARBA" id="ARBA00022692"/>
    </source>
</evidence>
<dbReference type="InterPro" id="IPR028987">
    <property type="entry name" value="ATP_synth_B-like_membr_sf"/>
</dbReference>
<evidence type="ECO:0000256" key="13">
    <source>
        <dbReference type="HAMAP-Rule" id="MF_01398"/>
    </source>
</evidence>
<evidence type="ECO:0000256" key="14">
    <source>
        <dbReference type="RuleBase" id="RU003848"/>
    </source>
</evidence>
<dbReference type="CDD" id="cd06503">
    <property type="entry name" value="ATP-synt_Fo_b"/>
    <property type="match status" value="1"/>
</dbReference>
<proteinExistence type="inferred from homology"/>
<evidence type="ECO:0000256" key="9">
    <source>
        <dbReference type="ARBA" id="ARBA00023136"/>
    </source>
</evidence>
<dbReference type="PANTHER" id="PTHR33445">
    <property type="entry name" value="ATP SYNTHASE SUBUNIT B', CHLOROPLASTIC"/>
    <property type="match status" value="1"/>
</dbReference>
<dbReference type="HAMAP" id="MF_01398">
    <property type="entry name" value="ATP_synth_b_bprime"/>
    <property type="match status" value="1"/>
</dbReference>
<dbReference type="Proteomes" id="UP000627781">
    <property type="component" value="Unassembled WGS sequence"/>
</dbReference>
<keyword evidence="5 13" id="KW-0812">Transmembrane</keyword>
<keyword evidence="8 13" id="KW-0406">Ion transport</keyword>
<keyword evidence="17" id="KW-1185">Reference proteome</keyword>
<dbReference type="SUPFAM" id="SSF81573">
    <property type="entry name" value="F1F0 ATP synthase subunit B, membrane domain"/>
    <property type="match status" value="1"/>
</dbReference>
<dbReference type="Pfam" id="PF00430">
    <property type="entry name" value="ATP-synt_B"/>
    <property type="match status" value="1"/>
</dbReference>
<keyword evidence="9 13" id="KW-0472">Membrane</keyword>
<evidence type="ECO:0000256" key="1">
    <source>
        <dbReference type="ARBA" id="ARBA00005513"/>
    </source>
</evidence>
<comment type="function">
    <text evidence="13">Component of the F(0) channel, it forms part of the peripheral stalk, linking F(1) to F(0).</text>
</comment>
<evidence type="ECO:0000256" key="2">
    <source>
        <dbReference type="ARBA" id="ARBA00022448"/>
    </source>
</evidence>
<keyword evidence="3 13" id="KW-1003">Cell membrane</keyword>
<dbReference type="InterPro" id="IPR050059">
    <property type="entry name" value="ATP_synthase_B_chain"/>
</dbReference>
<evidence type="ECO:0000313" key="16">
    <source>
        <dbReference type="EMBL" id="MBD7912650.1"/>
    </source>
</evidence>
<feature type="transmembrane region" description="Helical" evidence="13">
    <location>
        <begin position="12"/>
        <end position="30"/>
    </location>
</feature>
<organism evidence="16 17">
    <name type="scientific">Clostridium cibarium</name>
    <dbReference type="NCBI Taxonomy" id="2762247"/>
    <lineage>
        <taxon>Bacteria</taxon>
        <taxon>Bacillati</taxon>
        <taxon>Bacillota</taxon>
        <taxon>Clostridia</taxon>
        <taxon>Eubacteriales</taxon>
        <taxon>Clostridiaceae</taxon>
        <taxon>Clostridium</taxon>
    </lineage>
</organism>
<evidence type="ECO:0000256" key="3">
    <source>
        <dbReference type="ARBA" id="ARBA00022475"/>
    </source>
</evidence>
<dbReference type="NCBIfam" id="TIGR01144">
    <property type="entry name" value="ATP_synt_b"/>
    <property type="match status" value="1"/>
</dbReference>
<dbReference type="Gene3D" id="1.20.5.620">
    <property type="entry name" value="F1F0 ATP synthase subunit B, membrane domain"/>
    <property type="match status" value="1"/>
</dbReference>
<comment type="subunit">
    <text evidence="13">F-type ATPases have 2 components, F(1) - the catalytic core - and F(0) - the membrane proton channel. F(1) has five subunits: alpha(3), beta(3), gamma(1), delta(1), epsilon(1). F(0) has three main subunits: a(1), b(2) and c(10-14). The alpha and beta chains form an alternating ring which encloses part of the gamma chain. F(1) is attached to F(0) by a central stalk formed by the gamma and epsilon chains, while a peripheral stalk is formed by the delta and b chains.</text>
</comment>
<protein>
    <recommendedName>
        <fullName evidence="13">ATP synthase subunit b</fullName>
    </recommendedName>
    <alternativeName>
        <fullName evidence="13">ATP synthase F(0) sector subunit b</fullName>
    </alternativeName>
    <alternativeName>
        <fullName evidence="13">ATPase subunit I</fullName>
    </alternativeName>
    <alternativeName>
        <fullName evidence="13">F-type ATPase subunit b</fullName>
        <shortName evidence="13">F-ATPase subunit b</shortName>
    </alternativeName>
</protein>
<comment type="caution">
    <text evidence="16">The sequence shown here is derived from an EMBL/GenBank/DDBJ whole genome shotgun (WGS) entry which is preliminary data.</text>
</comment>
<evidence type="ECO:0000256" key="11">
    <source>
        <dbReference type="ARBA" id="ARBA00025198"/>
    </source>
</evidence>
<evidence type="ECO:0000256" key="8">
    <source>
        <dbReference type="ARBA" id="ARBA00023065"/>
    </source>
</evidence>
<dbReference type="InterPro" id="IPR002146">
    <property type="entry name" value="ATP_synth_b/b'su_bac/chlpt"/>
</dbReference>
<evidence type="ECO:0000313" key="17">
    <source>
        <dbReference type="Proteomes" id="UP000627781"/>
    </source>
</evidence>
<dbReference type="NCBIfam" id="NF009992">
    <property type="entry name" value="PRK13461.1"/>
    <property type="match status" value="1"/>
</dbReference>
<evidence type="ECO:0000256" key="12">
    <source>
        <dbReference type="ARBA" id="ARBA00037847"/>
    </source>
</evidence>
<comment type="similarity">
    <text evidence="1 13 14">Belongs to the ATPase B chain family.</text>
</comment>
<feature type="coiled-coil region" evidence="15">
    <location>
        <begin position="99"/>
        <end position="126"/>
    </location>
</feature>
<keyword evidence="10 13" id="KW-0066">ATP synthesis</keyword>
<dbReference type="InterPro" id="IPR005864">
    <property type="entry name" value="ATP_synth_F0_bsu_bac"/>
</dbReference>
<name>A0ABR8PWU0_9CLOT</name>